<protein>
    <submittedName>
        <fullName evidence="1">Uncharacterized protein</fullName>
    </submittedName>
</protein>
<dbReference type="AlphaFoldDB" id="A0A409XN00"/>
<dbReference type="InParanoid" id="A0A409XN00"/>
<name>A0A409XN00_PSICY</name>
<evidence type="ECO:0000313" key="2">
    <source>
        <dbReference type="Proteomes" id="UP000283269"/>
    </source>
</evidence>
<reference evidence="1 2" key="1">
    <citation type="journal article" date="2018" name="Evol. Lett.">
        <title>Horizontal gene cluster transfer increased hallucinogenic mushroom diversity.</title>
        <authorList>
            <person name="Reynolds H.T."/>
            <person name="Vijayakumar V."/>
            <person name="Gluck-Thaler E."/>
            <person name="Korotkin H.B."/>
            <person name="Matheny P.B."/>
            <person name="Slot J.C."/>
        </authorList>
    </citation>
    <scope>NUCLEOTIDE SEQUENCE [LARGE SCALE GENOMIC DNA]</scope>
    <source>
        <strain evidence="1 2">2631</strain>
    </source>
</reference>
<gene>
    <name evidence="1" type="ORF">CVT25_008788</name>
</gene>
<organism evidence="1 2">
    <name type="scientific">Psilocybe cyanescens</name>
    <dbReference type="NCBI Taxonomy" id="93625"/>
    <lineage>
        <taxon>Eukaryota</taxon>
        <taxon>Fungi</taxon>
        <taxon>Dikarya</taxon>
        <taxon>Basidiomycota</taxon>
        <taxon>Agaricomycotina</taxon>
        <taxon>Agaricomycetes</taxon>
        <taxon>Agaricomycetidae</taxon>
        <taxon>Agaricales</taxon>
        <taxon>Agaricineae</taxon>
        <taxon>Strophariaceae</taxon>
        <taxon>Psilocybe</taxon>
    </lineage>
</organism>
<accession>A0A409XN00</accession>
<dbReference type="OrthoDB" id="3060075at2759"/>
<keyword evidence="2" id="KW-1185">Reference proteome</keyword>
<comment type="caution">
    <text evidence="1">The sequence shown here is derived from an EMBL/GenBank/DDBJ whole genome shotgun (WGS) entry which is preliminary data.</text>
</comment>
<dbReference type="EMBL" id="NHYD01001079">
    <property type="protein sequence ID" value="PPQ92163.1"/>
    <property type="molecule type" value="Genomic_DNA"/>
</dbReference>
<dbReference type="Proteomes" id="UP000283269">
    <property type="component" value="Unassembled WGS sequence"/>
</dbReference>
<sequence>MGYYFKSIVKGYAFDSEKIGAVFEFDHLKDPSKVFRTIGYALERIVNSEADVLFTAVQAPDVEDGLTIIVIDDDFEEEKLKNRPMRTLHPELDQYMNILTGPCVWMDRNYYNVCENLRYGEADVYFTEAYKDETKTQLLTIIVLDDGFTEQELMDKPREPVHPDVEVFMRILTGPHVWPRRTS</sequence>
<evidence type="ECO:0000313" key="1">
    <source>
        <dbReference type="EMBL" id="PPQ92163.1"/>
    </source>
</evidence>
<proteinExistence type="predicted"/>